<name>A0A6C0IJ33_9ZZZZ</name>
<reference evidence="1" key="1">
    <citation type="journal article" date="2020" name="Nature">
        <title>Giant virus diversity and host interactions through global metagenomics.</title>
        <authorList>
            <person name="Schulz F."/>
            <person name="Roux S."/>
            <person name="Paez-Espino D."/>
            <person name="Jungbluth S."/>
            <person name="Walsh D.A."/>
            <person name="Denef V.J."/>
            <person name="McMahon K.D."/>
            <person name="Konstantinidis K.T."/>
            <person name="Eloe-Fadrosh E.A."/>
            <person name="Kyrpides N.C."/>
            <person name="Woyke T."/>
        </authorList>
    </citation>
    <scope>NUCLEOTIDE SEQUENCE</scope>
    <source>
        <strain evidence="1">GVMAG-M-3300023210-19</strain>
    </source>
</reference>
<accession>A0A6C0IJ33</accession>
<dbReference type="EMBL" id="MN740199">
    <property type="protein sequence ID" value="QHT92972.1"/>
    <property type="molecule type" value="Genomic_DNA"/>
</dbReference>
<sequence>MIACEKSDFEPVVYNNTNVYRNEMRRVFSMNAVNYPAINEDIDQESKDELEYDEENVSRALDRLYSKTKDHPLFTELYEKAAACMFSVEPEIGLTILCSYDYLDTFIPCYQEYMLTGELNTTSINYVDLSNKLYH</sequence>
<evidence type="ECO:0000313" key="1">
    <source>
        <dbReference type="EMBL" id="QHT92972.1"/>
    </source>
</evidence>
<organism evidence="1">
    <name type="scientific">viral metagenome</name>
    <dbReference type="NCBI Taxonomy" id="1070528"/>
    <lineage>
        <taxon>unclassified sequences</taxon>
        <taxon>metagenomes</taxon>
        <taxon>organismal metagenomes</taxon>
    </lineage>
</organism>
<proteinExistence type="predicted"/>
<dbReference type="AlphaFoldDB" id="A0A6C0IJ33"/>
<protein>
    <submittedName>
        <fullName evidence="1">Uncharacterized protein</fullName>
    </submittedName>
</protein>